<comment type="caution">
    <text evidence="2">The sequence shown here is derived from an EMBL/GenBank/DDBJ whole genome shotgun (WGS) entry which is preliminary data.</text>
</comment>
<dbReference type="PROSITE" id="PS01094">
    <property type="entry name" value="UPF0076"/>
    <property type="match status" value="1"/>
</dbReference>
<dbReference type="PANTHER" id="PTHR11803:SF39">
    <property type="entry name" value="2-IMINOBUTANOATE_2-IMINOPROPANOATE DEAMINASE"/>
    <property type="match status" value="1"/>
</dbReference>
<sequence>MGKAIHTNHAPNALGPYSQAIQAGDFIYISGQIGINPETGAIEEGIEKQTKQVMANLKAILTEADADFANVVKFTIYVASIDDFATVNEIYGSYLSEPYPARATIEVSGLPKGARIEMDAIVYTAD</sequence>
<dbReference type="FunFam" id="3.30.1330.40:FF:000001">
    <property type="entry name" value="L-PSP family endoribonuclease"/>
    <property type="match status" value="1"/>
</dbReference>
<dbReference type="Proteomes" id="UP000319280">
    <property type="component" value="Unassembled WGS sequence"/>
</dbReference>
<dbReference type="GO" id="GO:0005829">
    <property type="term" value="C:cytosol"/>
    <property type="evidence" value="ECO:0007669"/>
    <property type="project" value="TreeGrafter"/>
</dbReference>
<evidence type="ECO:0000313" key="2">
    <source>
        <dbReference type="EMBL" id="TRM10863.1"/>
    </source>
</evidence>
<dbReference type="Pfam" id="PF01042">
    <property type="entry name" value="Ribonuc_L-PSP"/>
    <property type="match status" value="1"/>
</dbReference>
<organism evidence="2 3">
    <name type="scientific">Lentibacillus cibarius</name>
    <dbReference type="NCBI Taxonomy" id="2583219"/>
    <lineage>
        <taxon>Bacteria</taxon>
        <taxon>Bacillati</taxon>
        <taxon>Bacillota</taxon>
        <taxon>Bacilli</taxon>
        <taxon>Bacillales</taxon>
        <taxon>Bacillaceae</taxon>
        <taxon>Lentibacillus</taxon>
    </lineage>
</organism>
<keyword evidence="3" id="KW-1185">Reference proteome</keyword>
<dbReference type="InterPro" id="IPR035959">
    <property type="entry name" value="RutC-like_sf"/>
</dbReference>
<reference evidence="2 3" key="1">
    <citation type="submission" date="2019-07" db="EMBL/GenBank/DDBJ databases">
        <title>Genomic analysis of Lentibacillus sp. NKC851-2.</title>
        <authorList>
            <person name="Oh Y.J."/>
        </authorList>
    </citation>
    <scope>NUCLEOTIDE SEQUENCE [LARGE SCALE GENOMIC DNA]</scope>
    <source>
        <strain evidence="2 3">NKC851-2</strain>
    </source>
</reference>
<proteinExistence type="inferred from homology"/>
<name>A0A549YG51_9BACI</name>
<gene>
    <name evidence="2" type="ORF">FH966_03520</name>
</gene>
<dbReference type="SUPFAM" id="SSF55298">
    <property type="entry name" value="YjgF-like"/>
    <property type="match status" value="1"/>
</dbReference>
<dbReference type="GO" id="GO:0019239">
    <property type="term" value="F:deaminase activity"/>
    <property type="evidence" value="ECO:0007669"/>
    <property type="project" value="TreeGrafter"/>
</dbReference>
<protein>
    <submittedName>
        <fullName evidence="2">RidA family protein</fullName>
    </submittedName>
</protein>
<dbReference type="CDD" id="cd00448">
    <property type="entry name" value="YjgF_YER057c_UK114_family"/>
    <property type="match status" value="1"/>
</dbReference>
<dbReference type="InterPro" id="IPR006175">
    <property type="entry name" value="YjgF/YER057c/UK114"/>
</dbReference>
<dbReference type="RefSeq" id="WP_142790098.1">
    <property type="nucleotide sequence ID" value="NZ_VJMZ01000001.1"/>
</dbReference>
<dbReference type="InterPro" id="IPR006056">
    <property type="entry name" value="RidA"/>
</dbReference>
<dbReference type="NCBIfam" id="TIGR00004">
    <property type="entry name" value="Rid family detoxifying hydrolase"/>
    <property type="match status" value="1"/>
</dbReference>
<dbReference type="EMBL" id="VJMZ01000001">
    <property type="protein sequence ID" value="TRM10863.1"/>
    <property type="molecule type" value="Genomic_DNA"/>
</dbReference>
<evidence type="ECO:0000313" key="3">
    <source>
        <dbReference type="Proteomes" id="UP000319280"/>
    </source>
</evidence>
<dbReference type="PANTHER" id="PTHR11803">
    <property type="entry name" value="2-IMINOBUTANOATE/2-IMINOPROPANOATE DEAMINASE RIDA"/>
    <property type="match status" value="1"/>
</dbReference>
<evidence type="ECO:0000256" key="1">
    <source>
        <dbReference type="ARBA" id="ARBA00010552"/>
    </source>
</evidence>
<accession>A0A549YG51</accession>
<dbReference type="InterPro" id="IPR019897">
    <property type="entry name" value="RidA_CS"/>
</dbReference>
<comment type="similarity">
    <text evidence="1">Belongs to the RutC family.</text>
</comment>
<dbReference type="AlphaFoldDB" id="A0A549YG51"/>
<dbReference type="Gene3D" id="3.30.1330.40">
    <property type="entry name" value="RutC-like"/>
    <property type="match status" value="1"/>
</dbReference>